<protein>
    <submittedName>
        <fullName evidence="2">DNA binding domain, excisionase family</fullName>
    </submittedName>
</protein>
<organism evidence="2 3">
    <name type="scientific">Fuerstiella marisgermanici</name>
    <dbReference type="NCBI Taxonomy" id="1891926"/>
    <lineage>
        <taxon>Bacteria</taxon>
        <taxon>Pseudomonadati</taxon>
        <taxon>Planctomycetota</taxon>
        <taxon>Planctomycetia</taxon>
        <taxon>Planctomycetales</taxon>
        <taxon>Planctomycetaceae</taxon>
        <taxon>Fuerstiella</taxon>
    </lineage>
</organism>
<sequence length="76" mass="8359">MFLTVQEAADHLKVSCATVYALISKKHLNCHRIGTGRGVIRISLENIATFLKQAESKAAAEPAPQVPQPRLKHIKL</sequence>
<dbReference type="NCBIfam" id="TIGR01764">
    <property type="entry name" value="excise"/>
    <property type="match status" value="1"/>
</dbReference>
<keyword evidence="3" id="KW-1185">Reference proteome</keyword>
<dbReference type="Pfam" id="PF12728">
    <property type="entry name" value="HTH_17"/>
    <property type="match status" value="1"/>
</dbReference>
<reference evidence="2 3" key="1">
    <citation type="journal article" date="2016" name="Front. Microbiol.">
        <title>Fuerstia marisgermanicae gen. nov., sp. nov., an Unusual Member of the Phylum Planctomycetes from the German Wadden Sea.</title>
        <authorList>
            <person name="Kohn T."/>
            <person name="Heuer A."/>
            <person name="Jogler M."/>
            <person name="Vollmers J."/>
            <person name="Boedeker C."/>
            <person name="Bunk B."/>
            <person name="Rast P."/>
            <person name="Borchert D."/>
            <person name="Glockner I."/>
            <person name="Freese H.M."/>
            <person name="Klenk H.P."/>
            <person name="Overmann J."/>
            <person name="Kaster A.K."/>
            <person name="Rohde M."/>
            <person name="Wiegand S."/>
            <person name="Jogler C."/>
        </authorList>
    </citation>
    <scope>NUCLEOTIDE SEQUENCE [LARGE SCALE GENOMIC DNA]</scope>
    <source>
        <strain evidence="2 3">NH11</strain>
    </source>
</reference>
<dbReference type="InterPro" id="IPR010093">
    <property type="entry name" value="SinI_DNA-bd"/>
</dbReference>
<dbReference type="SUPFAM" id="SSF46955">
    <property type="entry name" value="Putative DNA-binding domain"/>
    <property type="match status" value="1"/>
</dbReference>
<dbReference type="GO" id="GO:0003677">
    <property type="term" value="F:DNA binding"/>
    <property type="evidence" value="ECO:0007669"/>
    <property type="project" value="InterPro"/>
</dbReference>
<dbReference type="RefSeq" id="WP_077024895.1">
    <property type="nucleotide sequence ID" value="NZ_CP017641.1"/>
</dbReference>
<proteinExistence type="predicted"/>
<evidence type="ECO:0000313" key="2">
    <source>
        <dbReference type="EMBL" id="APZ93433.1"/>
    </source>
</evidence>
<feature type="domain" description="Helix-turn-helix" evidence="1">
    <location>
        <begin position="2"/>
        <end position="53"/>
    </location>
</feature>
<dbReference type="EMBL" id="CP017641">
    <property type="protein sequence ID" value="APZ93433.1"/>
    <property type="molecule type" value="Genomic_DNA"/>
</dbReference>
<name>A0A1P8WHB2_9PLAN</name>
<dbReference type="Proteomes" id="UP000187735">
    <property type="component" value="Chromosome"/>
</dbReference>
<dbReference type="InterPro" id="IPR009061">
    <property type="entry name" value="DNA-bd_dom_put_sf"/>
</dbReference>
<evidence type="ECO:0000313" key="3">
    <source>
        <dbReference type="Proteomes" id="UP000187735"/>
    </source>
</evidence>
<dbReference type="KEGG" id="fmr:Fuma_03050"/>
<evidence type="ECO:0000259" key="1">
    <source>
        <dbReference type="Pfam" id="PF12728"/>
    </source>
</evidence>
<gene>
    <name evidence="2" type="ORF">Fuma_03050</name>
</gene>
<dbReference type="OrthoDB" id="291037at2"/>
<accession>A0A1P8WHB2</accession>
<dbReference type="InterPro" id="IPR041657">
    <property type="entry name" value="HTH_17"/>
</dbReference>
<dbReference type="AlphaFoldDB" id="A0A1P8WHB2"/>